<organism evidence="2 3">
    <name type="scientific">Liparis tanakae</name>
    <name type="common">Tanaka's snailfish</name>
    <dbReference type="NCBI Taxonomy" id="230148"/>
    <lineage>
        <taxon>Eukaryota</taxon>
        <taxon>Metazoa</taxon>
        <taxon>Chordata</taxon>
        <taxon>Craniata</taxon>
        <taxon>Vertebrata</taxon>
        <taxon>Euteleostomi</taxon>
        <taxon>Actinopterygii</taxon>
        <taxon>Neopterygii</taxon>
        <taxon>Teleostei</taxon>
        <taxon>Neoteleostei</taxon>
        <taxon>Acanthomorphata</taxon>
        <taxon>Eupercaria</taxon>
        <taxon>Perciformes</taxon>
        <taxon>Cottioidei</taxon>
        <taxon>Cottales</taxon>
        <taxon>Liparidae</taxon>
        <taxon>Liparis</taxon>
    </lineage>
</organism>
<proteinExistence type="predicted"/>
<evidence type="ECO:0000256" key="1">
    <source>
        <dbReference type="SAM" id="MobiDB-lite"/>
    </source>
</evidence>
<dbReference type="AlphaFoldDB" id="A0A4Z2FA44"/>
<accession>A0A4Z2FA44</accession>
<dbReference type="Proteomes" id="UP000314294">
    <property type="component" value="Unassembled WGS sequence"/>
</dbReference>
<feature type="compositionally biased region" description="Low complexity" evidence="1">
    <location>
        <begin position="93"/>
        <end position="103"/>
    </location>
</feature>
<dbReference type="EMBL" id="SRLO01001459">
    <property type="protein sequence ID" value="TNN37664.1"/>
    <property type="molecule type" value="Genomic_DNA"/>
</dbReference>
<keyword evidence="3" id="KW-1185">Reference proteome</keyword>
<protein>
    <submittedName>
        <fullName evidence="2">Uncharacterized protein</fullName>
    </submittedName>
</protein>
<evidence type="ECO:0000313" key="3">
    <source>
        <dbReference type="Proteomes" id="UP000314294"/>
    </source>
</evidence>
<sequence length="160" mass="18145">MPLWTLHPEYKEIRDTKASAYRRTRRRRRPLTLTLRAESREFPDPAHASMDGALQHCPLVVPTAHYTRSDTCELGWRTRRDHRARPPAEGTRRPAAGTRRPAAGTNQHFSLMTNLILSPTQDFMHPGNRRHLPGAGHMVLGRSAVRSPVSQCELNSDLPT</sequence>
<name>A0A4Z2FA44_9TELE</name>
<evidence type="ECO:0000313" key="2">
    <source>
        <dbReference type="EMBL" id="TNN37664.1"/>
    </source>
</evidence>
<gene>
    <name evidence="2" type="ORF">EYF80_052166</name>
</gene>
<feature type="region of interest" description="Disordered" evidence="1">
    <location>
        <begin position="82"/>
        <end position="103"/>
    </location>
</feature>
<comment type="caution">
    <text evidence="2">The sequence shown here is derived from an EMBL/GenBank/DDBJ whole genome shotgun (WGS) entry which is preliminary data.</text>
</comment>
<reference evidence="2 3" key="1">
    <citation type="submission" date="2019-03" db="EMBL/GenBank/DDBJ databases">
        <title>First draft genome of Liparis tanakae, snailfish: a comprehensive survey of snailfish specific genes.</title>
        <authorList>
            <person name="Kim W."/>
            <person name="Song I."/>
            <person name="Jeong J.-H."/>
            <person name="Kim D."/>
            <person name="Kim S."/>
            <person name="Ryu S."/>
            <person name="Song J.Y."/>
            <person name="Lee S.K."/>
        </authorList>
    </citation>
    <scope>NUCLEOTIDE SEQUENCE [LARGE SCALE GENOMIC DNA]</scope>
    <source>
        <tissue evidence="2">Muscle</tissue>
    </source>
</reference>